<keyword evidence="1" id="KW-0812">Transmembrane</keyword>
<dbReference type="EMBL" id="CP003734">
    <property type="protein sequence ID" value="AFO48751.1"/>
    <property type="molecule type" value="Genomic_DNA"/>
</dbReference>
<dbReference type="HOGENOM" id="CLU_1198953_0_0_6"/>
<evidence type="ECO:0000256" key="1">
    <source>
        <dbReference type="SAM" id="Phobius"/>
    </source>
</evidence>
<dbReference type="RefSeq" id="WP_014860577.1">
    <property type="nucleotide sequence ID" value="NC_018220.1"/>
</dbReference>
<proteinExistence type="predicted"/>
<protein>
    <submittedName>
        <fullName evidence="2">Uncharacterized protein</fullName>
    </submittedName>
</protein>
<keyword evidence="1" id="KW-0472">Membrane</keyword>
<sequence>MKINADEKQTFDFLKQENKFWSVGKDEVFKSSVANYYSFDILPAAKVATRLIKNRAWETESLKMARDSLREAGRFNRRKIVAEIQDYEAHIAMIEKKLDVLRKTKPNQLLAFRDLYAGTDSHFNDLSYAMMNIQDLKSGLISRHGLKEIEEEDYEFLSSDVTDEENYLERLESKYNRKIGILHCCFIALWVGGVAFINNSEMSFLGCLTTVIMYFLAPHILRQYIKPTRPK</sequence>
<gene>
    <name evidence="2" type="ordered locus">T1E_2912</name>
</gene>
<evidence type="ECO:0000313" key="3">
    <source>
        <dbReference type="Proteomes" id="UP000006503"/>
    </source>
</evidence>
<feature type="transmembrane region" description="Helical" evidence="1">
    <location>
        <begin position="179"/>
        <end position="197"/>
    </location>
</feature>
<organism evidence="2 3">
    <name type="scientific">Pseudomonas putida (strain DOT-T1E)</name>
    <dbReference type="NCBI Taxonomy" id="1196325"/>
    <lineage>
        <taxon>Bacteria</taxon>
        <taxon>Pseudomonadati</taxon>
        <taxon>Pseudomonadota</taxon>
        <taxon>Gammaproteobacteria</taxon>
        <taxon>Pseudomonadales</taxon>
        <taxon>Pseudomonadaceae</taxon>
        <taxon>Pseudomonas</taxon>
    </lineage>
</organism>
<evidence type="ECO:0000313" key="2">
    <source>
        <dbReference type="EMBL" id="AFO48751.1"/>
    </source>
</evidence>
<dbReference type="Proteomes" id="UP000006503">
    <property type="component" value="Chromosome"/>
</dbReference>
<reference evidence="3" key="1">
    <citation type="journal article" date="2013" name="Microb. Biotechnol.">
        <title>Metabolic potential of the organic-solvent tolerant Pseudomonas putida DOT-T1E deduced from its annotated genome.</title>
        <authorList>
            <person name="Udaondo Z."/>
            <person name="Molina L."/>
            <person name="Daniels C."/>
            <person name="Gomez M.J."/>
            <person name="Molina-Henares M.A."/>
            <person name="Matilla M.A."/>
            <person name="Roca A."/>
            <person name="Fernandez M."/>
            <person name="Duque E."/>
            <person name="Segura A."/>
            <person name="Ramos J.L."/>
        </authorList>
    </citation>
    <scope>NUCLEOTIDE SEQUENCE [LARGE SCALE GENOMIC DNA]</scope>
    <source>
        <strain evidence="3">DOT-T1E</strain>
    </source>
</reference>
<feature type="transmembrane region" description="Helical" evidence="1">
    <location>
        <begin position="203"/>
        <end position="221"/>
    </location>
</feature>
<accession>I7C6J8</accession>
<keyword evidence="1" id="KW-1133">Transmembrane helix</keyword>
<dbReference type="AlphaFoldDB" id="I7C6J8"/>
<name>I7C6J8_PSEPT</name>
<dbReference type="KEGG" id="ppx:T1E_2912"/>